<dbReference type="InterPro" id="IPR027942">
    <property type="entry name" value="SEO_N"/>
</dbReference>
<dbReference type="AlphaFoldDB" id="A0AAV6W3V3"/>
<dbReference type="Pfam" id="PF14576">
    <property type="entry name" value="SEO_N"/>
    <property type="match status" value="1"/>
</dbReference>
<dbReference type="InterPro" id="IPR039299">
    <property type="entry name" value="SEOA"/>
</dbReference>
<dbReference type="Pfam" id="PF14577">
    <property type="entry name" value="SEO_C"/>
    <property type="match status" value="1"/>
</dbReference>
<keyword evidence="5" id="KW-1185">Reference proteome</keyword>
<name>A0AAV6W3V3_9LAMI</name>
<feature type="compositionally biased region" description="Polar residues" evidence="1">
    <location>
        <begin position="1"/>
        <end position="11"/>
    </location>
</feature>
<dbReference type="PANTHER" id="PTHR33232">
    <property type="entry name" value="PROTEIN SIEVE ELEMENT OCCLUSION B-LIKE"/>
    <property type="match status" value="1"/>
</dbReference>
<organism evidence="4 5">
    <name type="scientific">Buddleja alternifolia</name>
    <dbReference type="NCBI Taxonomy" id="168488"/>
    <lineage>
        <taxon>Eukaryota</taxon>
        <taxon>Viridiplantae</taxon>
        <taxon>Streptophyta</taxon>
        <taxon>Embryophyta</taxon>
        <taxon>Tracheophyta</taxon>
        <taxon>Spermatophyta</taxon>
        <taxon>Magnoliopsida</taxon>
        <taxon>eudicotyledons</taxon>
        <taxon>Gunneridae</taxon>
        <taxon>Pentapetalae</taxon>
        <taxon>asterids</taxon>
        <taxon>lamiids</taxon>
        <taxon>Lamiales</taxon>
        <taxon>Scrophulariaceae</taxon>
        <taxon>Buddlejeae</taxon>
        <taxon>Buddleja</taxon>
    </lineage>
</organism>
<evidence type="ECO:0000256" key="1">
    <source>
        <dbReference type="SAM" id="MobiDB-lite"/>
    </source>
</evidence>
<evidence type="ECO:0008006" key="6">
    <source>
        <dbReference type="Google" id="ProtNLM"/>
    </source>
</evidence>
<feature type="domain" description="Sieve element occlusion C-terminal" evidence="3">
    <location>
        <begin position="472"/>
        <end position="709"/>
    </location>
</feature>
<dbReference type="Proteomes" id="UP000826271">
    <property type="component" value="Unassembled WGS sequence"/>
</dbReference>
<evidence type="ECO:0000259" key="2">
    <source>
        <dbReference type="Pfam" id="PF14576"/>
    </source>
</evidence>
<comment type="caution">
    <text evidence="4">The sequence shown here is derived from an EMBL/GenBank/DDBJ whole genome shotgun (WGS) entry which is preliminary data.</text>
</comment>
<evidence type="ECO:0000259" key="3">
    <source>
        <dbReference type="Pfam" id="PF14577"/>
    </source>
</evidence>
<evidence type="ECO:0000313" key="4">
    <source>
        <dbReference type="EMBL" id="KAG8362872.1"/>
    </source>
</evidence>
<proteinExistence type="predicted"/>
<feature type="region of interest" description="Disordered" evidence="1">
    <location>
        <begin position="1"/>
        <end position="29"/>
    </location>
</feature>
<gene>
    <name evidence="4" type="ORF">BUALT_BualtUnG0029200</name>
</gene>
<dbReference type="GO" id="GO:0010088">
    <property type="term" value="P:phloem development"/>
    <property type="evidence" value="ECO:0007669"/>
    <property type="project" value="InterPro"/>
</dbReference>
<dbReference type="PANTHER" id="PTHR33232:SF12">
    <property type="entry name" value="PROTEIN SIEVE ELEMENT OCCLUSION B-LIKE"/>
    <property type="match status" value="1"/>
</dbReference>
<evidence type="ECO:0000313" key="5">
    <source>
        <dbReference type="Proteomes" id="UP000826271"/>
    </source>
</evidence>
<protein>
    <recommendedName>
        <fullName evidence="6">Protein SIEVE ELEMENT OCCLUSION B</fullName>
    </recommendedName>
</protein>
<reference evidence="4" key="1">
    <citation type="submission" date="2019-10" db="EMBL/GenBank/DDBJ databases">
        <authorList>
            <person name="Zhang R."/>
            <person name="Pan Y."/>
            <person name="Wang J."/>
            <person name="Ma R."/>
            <person name="Yu S."/>
        </authorList>
    </citation>
    <scope>NUCLEOTIDE SEQUENCE</scope>
    <source>
        <strain evidence="4">LA-IB0</strain>
        <tissue evidence="4">Leaf</tissue>
    </source>
</reference>
<sequence>MTSLHQSARNQQKIRHDRPMMSSDDSSLRKQIQATHSHDVLLVDVDPILVIIKDIINLVSPAVDGIINGSKSHMDKVETAALTSFDGISDELAFILNKISIELSCKCSGGLAHISAMEILNMLSTYTWDAKAVISLASFSLNYAQFWLVSELFATDPLAKSVALLKQLPNIIDLSDVMKSRFDTINNLVKAALEVTNCVSEFGRLPSKYITDDSELLIIAMTQIPVAVYWVIQSLVTCSSHVTKTLGLNHEAISLTAETWELSSLGHRLSIILDHLKTQLGLCYQHIDEKKHIEYFHTLVRIIDTTPHLDNQRVLKHLIYLKDDLLPLEVGTNKTTKVGIETLKGKTVLLLISDLDISPDELRILDRIYHESRRGTEYHYGIVWLPIVEKSITWNEGHDQKFEHLQSWMPWYTLHHPRLLESAVVRFIKEKWHYAKKPILVALDPQGYVSSTNAMHMVRIWGNSGYPFTNTKESQLWELQEWRLELVVDAIDPSILTWINEEKVICLYGGEDVKWIREFIIATRNVANDAEIELEMVYIGKNTNKERTKKINEMLTSEGLSICWNDLASVWFFWTRLESMMYSKIQHGATLETTTLAGDHVFAEVLTMLTFAGSDRGWALFCKGSGLRSGEMARANGDAMLNGLVDFGTWANDATRKGFVPALNDYLSGHHTEEHCNHLILPWIDDVPERVACAECHKVMEKYYMYRCCFD</sequence>
<dbReference type="InterPro" id="IPR027944">
    <property type="entry name" value="SEO_C"/>
</dbReference>
<dbReference type="EMBL" id="WHWC01000227">
    <property type="protein sequence ID" value="KAG8362872.1"/>
    <property type="molecule type" value="Genomic_DNA"/>
</dbReference>
<feature type="domain" description="Sieve element occlusion N-terminal" evidence="2">
    <location>
        <begin position="23"/>
        <end position="306"/>
    </location>
</feature>
<accession>A0AAV6W3V3</accession>